<keyword evidence="1" id="KW-1133">Transmembrane helix</keyword>
<dbReference type="Pfam" id="PF11209">
    <property type="entry name" value="LmeA"/>
    <property type="match status" value="1"/>
</dbReference>
<evidence type="ECO:0008006" key="4">
    <source>
        <dbReference type="Google" id="ProtNLM"/>
    </source>
</evidence>
<dbReference type="AlphaFoldDB" id="A0A1H1VY98"/>
<keyword evidence="1" id="KW-0812">Transmembrane</keyword>
<dbReference type="EMBL" id="LT629739">
    <property type="protein sequence ID" value="SDS89733.1"/>
    <property type="molecule type" value="Genomic_DNA"/>
</dbReference>
<dbReference type="Proteomes" id="UP000199700">
    <property type="component" value="Chromosome"/>
</dbReference>
<dbReference type="STRING" id="629680.SAMN04489751_3175"/>
<accession>A0A1H1VY98</accession>
<evidence type="ECO:0000313" key="3">
    <source>
        <dbReference type="Proteomes" id="UP000199700"/>
    </source>
</evidence>
<reference evidence="2" key="1">
    <citation type="submission" date="2016-10" db="EMBL/GenBank/DDBJ databases">
        <authorList>
            <person name="Varghese N."/>
            <person name="Submissions S."/>
        </authorList>
    </citation>
    <scope>NUCLEOTIDE SEQUENCE [LARGE SCALE GENOMIC DNA]</scope>
    <source>
        <strain evidence="2">DSM 22082</strain>
    </source>
</reference>
<protein>
    <recommendedName>
        <fullName evidence="4">DUF2993 domain-containing protein</fullName>
    </recommendedName>
</protein>
<organism evidence="2 3">
    <name type="scientific">Brevibacterium sandarakinum</name>
    <dbReference type="NCBI Taxonomy" id="629680"/>
    <lineage>
        <taxon>Bacteria</taxon>
        <taxon>Bacillati</taxon>
        <taxon>Actinomycetota</taxon>
        <taxon>Actinomycetes</taxon>
        <taxon>Micrococcales</taxon>
        <taxon>Brevibacteriaceae</taxon>
        <taxon>Brevibacterium</taxon>
    </lineage>
</organism>
<name>A0A1H1VY98_BRESA</name>
<evidence type="ECO:0000313" key="2">
    <source>
        <dbReference type="EMBL" id="SDS89733.1"/>
    </source>
</evidence>
<keyword evidence="1" id="KW-0472">Membrane</keyword>
<keyword evidence="3" id="KW-1185">Reference proteome</keyword>
<dbReference type="InterPro" id="IPR021373">
    <property type="entry name" value="DUF2993"/>
</dbReference>
<gene>
    <name evidence="2" type="ORF">SAMN04489751_3175</name>
</gene>
<sequence>MVSMTTPRTVQYPQEPPRRSSRRSTFIVTAVIVVFTLVLGIIAVDRVVDFTTEQRIAEGLEPYGEADVNVEGFPVLTQMAGGRLDTVHVTADRARYADVDFIDVDAKLFDVPVDTSRPIGTVEAGAVIPLSTIDSLATEHSSLPNGMSFTTIDDELFLKGSLLGQELLIGIEPKADSRRVVVGATTIQLGSAEVDIDSLPSFLTSSISDIVIDLDFLPAGLELTDIEATDTGLAISLHGTGVSLN</sequence>
<feature type="transmembrane region" description="Helical" evidence="1">
    <location>
        <begin position="26"/>
        <end position="44"/>
    </location>
</feature>
<proteinExistence type="predicted"/>
<evidence type="ECO:0000256" key="1">
    <source>
        <dbReference type="SAM" id="Phobius"/>
    </source>
</evidence>